<feature type="domain" description="DUF4214" evidence="2">
    <location>
        <begin position="485"/>
        <end position="545"/>
    </location>
</feature>
<protein>
    <recommendedName>
        <fullName evidence="2">DUF4214 domain-containing protein</fullName>
    </recommendedName>
</protein>
<evidence type="ECO:0000259" key="2">
    <source>
        <dbReference type="Pfam" id="PF13946"/>
    </source>
</evidence>
<dbReference type="AlphaFoldDB" id="A0A1I5WR50"/>
<accession>A0A1I5WR50</accession>
<dbReference type="Gene3D" id="1.10.3130.20">
    <property type="entry name" value="Phycobilisome linker domain"/>
    <property type="match status" value="2"/>
</dbReference>
<evidence type="ECO:0000313" key="4">
    <source>
        <dbReference type="Proteomes" id="UP000182624"/>
    </source>
</evidence>
<dbReference type="RefSeq" id="WP_074890343.1">
    <property type="nucleotide sequence ID" value="NZ_FOXO01000024.1"/>
</dbReference>
<dbReference type="InterPro" id="IPR025282">
    <property type="entry name" value="DUF4214"/>
</dbReference>
<gene>
    <name evidence="3" type="ORF">SAMN04487928_12461</name>
</gene>
<dbReference type="SUPFAM" id="SSF54001">
    <property type="entry name" value="Cysteine proteinases"/>
    <property type="match status" value="1"/>
</dbReference>
<keyword evidence="4" id="KW-1185">Reference proteome</keyword>
<feature type="signal peptide" evidence="1">
    <location>
        <begin position="1"/>
        <end position="32"/>
    </location>
</feature>
<reference evidence="4" key="1">
    <citation type="submission" date="2016-10" db="EMBL/GenBank/DDBJ databases">
        <authorList>
            <person name="Varghese N."/>
            <person name="Submissions S."/>
        </authorList>
    </citation>
    <scope>NUCLEOTIDE SEQUENCE [LARGE SCALE GENOMIC DNA]</scope>
    <source>
        <strain evidence="4">P18</strain>
    </source>
</reference>
<dbReference type="InterPro" id="IPR038765">
    <property type="entry name" value="Papain-like_cys_pep_sf"/>
</dbReference>
<name>A0A1I5WR50_9FIRM</name>
<organism evidence="3 4">
    <name type="scientific">Butyrivibrio proteoclasticus</name>
    <dbReference type="NCBI Taxonomy" id="43305"/>
    <lineage>
        <taxon>Bacteria</taxon>
        <taxon>Bacillati</taxon>
        <taxon>Bacillota</taxon>
        <taxon>Clostridia</taxon>
        <taxon>Lachnospirales</taxon>
        <taxon>Lachnospiraceae</taxon>
        <taxon>Butyrivibrio</taxon>
    </lineage>
</organism>
<feature type="chain" id="PRO_5010227939" description="DUF4214 domain-containing protein" evidence="1">
    <location>
        <begin position="33"/>
        <end position="683"/>
    </location>
</feature>
<sequence length="683" mass="76563">MKRKALKKWGMKLGIVSMAMLTLATMPIYANAEEDPNFEEVEYKLDNNALYDQYIDHLMSLQDGIAIEEYNCEDSDTGYYAAKSALTKYGKTVYEILKSQIIQVANGERESAKFSIPYSSIYGADDTFTFSASEIGMTQITDSNKDDALIKVRDYIHNTAKEPGFGKVYDAIVADVPYYLYWSSGSTSLNYPQVQEVSHTDDSITVKPREGGSYELNIVVSDTYAKSDFEVDINKTSVAKNALANASDIVNQAKSLTDSEKLTYYKNSICNLVDYAFGTWINSDHRQIIYVFDNDSSTKVVCEGYAKAFKYLCDLTEFSSSEVECRLAAGYLDVDNEAPERHMWNVVQLKNNENYLVDVTNCDDGMFGAPDILFMKGESGKVYQTVNDQELWGYKINHPSYTVCYYYDDSNYNNMRSESELTLIKEQNSDDQEQETGGDAKAFVKRLYRVALGRDAEEQGLNDWTRQLTSGEKNAVDIVQGVLCSQEYGSKGKSNGEIVNDCYQSMLGRAADEGGYADWTSRLDSGMSVNAIFAGFVGSEEFGKLCASYGIKPGNYTLTEARDMNAGVTKFVSRLYTKALGREYDVAGLNDWCGKINANPSRENILNISTNGFFHSQEFTNKNLNNTEFVKVLYRTFLGREYDDAGLANWVGQLDRGEYTRDGVISGFANSQEFSNIMAQYGL</sequence>
<dbReference type="OrthoDB" id="9788327at2"/>
<dbReference type="EMBL" id="FOXO01000024">
    <property type="protein sequence ID" value="SFQ22244.1"/>
    <property type="molecule type" value="Genomic_DNA"/>
</dbReference>
<dbReference type="Proteomes" id="UP000182624">
    <property type="component" value="Unassembled WGS sequence"/>
</dbReference>
<feature type="domain" description="DUF4214" evidence="2">
    <location>
        <begin position="612"/>
        <end position="676"/>
    </location>
</feature>
<dbReference type="Pfam" id="PF13946">
    <property type="entry name" value="DUF4214"/>
    <property type="match status" value="2"/>
</dbReference>
<proteinExistence type="predicted"/>
<evidence type="ECO:0000313" key="3">
    <source>
        <dbReference type="EMBL" id="SFQ22244.1"/>
    </source>
</evidence>
<keyword evidence="1" id="KW-0732">Signal</keyword>
<evidence type="ECO:0000256" key="1">
    <source>
        <dbReference type="SAM" id="SignalP"/>
    </source>
</evidence>
<dbReference type="InterPro" id="IPR038255">
    <property type="entry name" value="PBS_linker_sf"/>
</dbReference>